<dbReference type="OrthoDB" id="10250320at2759"/>
<dbReference type="AlphaFoldDB" id="A0A8H3TWV0"/>
<feature type="domain" description="Cyclin-like" evidence="2">
    <location>
        <begin position="101"/>
        <end position="188"/>
    </location>
</feature>
<dbReference type="InterPro" id="IPR013763">
    <property type="entry name" value="Cyclin-like_dom"/>
</dbReference>
<reference evidence="3" key="1">
    <citation type="submission" date="2020-07" db="EMBL/GenBank/DDBJ databases">
        <title>Draft Genome Sequence of a Deep-Sea Yeast, Naganishia (Cryptococcus) liquefaciens strain N6.</title>
        <authorList>
            <person name="Han Y.W."/>
            <person name="Kajitani R."/>
            <person name="Morimoto H."/>
            <person name="Parhat M."/>
            <person name="Tsubouchi H."/>
            <person name="Bakenova O."/>
            <person name="Ogata M."/>
            <person name="Argunhan B."/>
            <person name="Aoki R."/>
            <person name="Kajiwara S."/>
            <person name="Itoh T."/>
            <person name="Iwasaki H."/>
        </authorList>
    </citation>
    <scope>NUCLEOTIDE SEQUENCE</scope>
    <source>
        <strain evidence="3">N6</strain>
    </source>
</reference>
<name>A0A8H3TWV0_9TREE</name>
<keyword evidence="4" id="KW-1185">Reference proteome</keyword>
<dbReference type="Gene3D" id="1.10.472.10">
    <property type="entry name" value="Cyclin-like"/>
    <property type="match status" value="1"/>
</dbReference>
<evidence type="ECO:0000313" key="3">
    <source>
        <dbReference type="EMBL" id="GHJ87664.1"/>
    </source>
</evidence>
<dbReference type="PANTHER" id="PTHR15615:SF10">
    <property type="entry name" value="PHO85 CYCLIN-2-RELATED"/>
    <property type="match status" value="1"/>
</dbReference>
<dbReference type="GO" id="GO:0016538">
    <property type="term" value="F:cyclin-dependent protein serine/threonine kinase regulator activity"/>
    <property type="evidence" value="ECO:0007669"/>
    <property type="project" value="TreeGrafter"/>
</dbReference>
<dbReference type="InterPro" id="IPR013922">
    <property type="entry name" value="Cyclin_PHO80-like"/>
</dbReference>
<dbReference type="CDD" id="cd20557">
    <property type="entry name" value="CYCLIN_ScPCL1-like"/>
    <property type="match status" value="1"/>
</dbReference>
<dbReference type="InterPro" id="IPR006671">
    <property type="entry name" value="Cyclin_N"/>
</dbReference>
<comment type="caution">
    <text evidence="3">The sequence shown here is derived from an EMBL/GenBank/DDBJ whole genome shotgun (WGS) entry which is preliminary data.</text>
</comment>
<dbReference type="InterPro" id="IPR036915">
    <property type="entry name" value="Cyclin-like_sf"/>
</dbReference>
<dbReference type="SUPFAM" id="SSF47954">
    <property type="entry name" value="Cyclin-like"/>
    <property type="match status" value="1"/>
</dbReference>
<evidence type="ECO:0000313" key="4">
    <source>
        <dbReference type="Proteomes" id="UP000620104"/>
    </source>
</evidence>
<accession>A0A8H3TWV0</accession>
<proteinExistence type="inferred from homology"/>
<comment type="similarity">
    <text evidence="1">Belongs to the cyclin family.</text>
</comment>
<dbReference type="SMART" id="SM00385">
    <property type="entry name" value="CYCLIN"/>
    <property type="match status" value="1"/>
</dbReference>
<dbReference type="Proteomes" id="UP000620104">
    <property type="component" value="Unassembled WGS sequence"/>
</dbReference>
<evidence type="ECO:0000256" key="1">
    <source>
        <dbReference type="RuleBase" id="RU000383"/>
    </source>
</evidence>
<protein>
    <recommendedName>
        <fullName evidence="2">Cyclin-like domain-containing protein</fullName>
    </recommendedName>
</protein>
<sequence length="405" mass="44220">MSTTSTTTYELASSPVPPCFEERIHPASLTKCGIHDPALLEFIRTDVSPELIYHIANKTTAVIASTRIIPMASNTGLPTPPSSPTDVASEFTAPGLPSLETFIAVVCEQSNVQVPTLMATMVYLERLRDKLPKVAKGMPCTRHRVFLAALIVAAKYLNDSSPKNKHWKAYAQMFSQAEVNLMEKQLLYLMDYELGITEDELVQHFEPFLSMYEFDLPFSAYEPSHQRYDSTSSTASSVSIVSPSSSPLKSASGQQRVAYKNELSFTAPPLDRSSSLASLESVGSSLIKTPHMENVALASPSLPPRSVQSSSEAVKRVQRTIVRHGNETIKQIAKPSAKLLVPPAAITVAGTNSESSGPSSIAASFIDRLWRRKGQATAPQVYRQPEYYEDDDIIAAVSSHHGVAY</sequence>
<dbReference type="GO" id="GO:0019901">
    <property type="term" value="F:protein kinase binding"/>
    <property type="evidence" value="ECO:0007669"/>
    <property type="project" value="InterPro"/>
</dbReference>
<dbReference type="GO" id="GO:0000307">
    <property type="term" value="C:cyclin-dependent protein kinase holoenzyme complex"/>
    <property type="evidence" value="ECO:0007669"/>
    <property type="project" value="TreeGrafter"/>
</dbReference>
<evidence type="ECO:0000259" key="2">
    <source>
        <dbReference type="SMART" id="SM00385"/>
    </source>
</evidence>
<dbReference type="Pfam" id="PF00134">
    <property type="entry name" value="Cyclin_N"/>
    <property type="match status" value="1"/>
</dbReference>
<gene>
    <name evidence="3" type="ORF">NliqN6_4066</name>
</gene>
<dbReference type="EMBL" id="BLZA01000023">
    <property type="protein sequence ID" value="GHJ87664.1"/>
    <property type="molecule type" value="Genomic_DNA"/>
</dbReference>
<organism evidence="3 4">
    <name type="scientific">Naganishia liquefaciens</name>
    <dbReference type="NCBI Taxonomy" id="104408"/>
    <lineage>
        <taxon>Eukaryota</taxon>
        <taxon>Fungi</taxon>
        <taxon>Dikarya</taxon>
        <taxon>Basidiomycota</taxon>
        <taxon>Agaricomycotina</taxon>
        <taxon>Tremellomycetes</taxon>
        <taxon>Filobasidiales</taxon>
        <taxon>Filobasidiaceae</taxon>
        <taxon>Naganishia</taxon>
    </lineage>
</organism>
<keyword evidence="1" id="KW-0195">Cyclin</keyword>
<dbReference type="PANTHER" id="PTHR15615">
    <property type="match status" value="1"/>
</dbReference>
<dbReference type="GO" id="GO:0005634">
    <property type="term" value="C:nucleus"/>
    <property type="evidence" value="ECO:0007669"/>
    <property type="project" value="TreeGrafter"/>
</dbReference>